<gene>
    <name evidence="1" type="ORF">AAF463_24430</name>
</gene>
<proteinExistence type="predicted"/>
<name>A0AAU7U4C6_9GAMM</name>
<accession>A0AAU7U4C6</accession>
<organism evidence="1">
    <name type="scientific">Pantoea sp. BJ2</name>
    <dbReference type="NCBI Taxonomy" id="3141322"/>
    <lineage>
        <taxon>Bacteria</taxon>
        <taxon>Pseudomonadati</taxon>
        <taxon>Pseudomonadota</taxon>
        <taxon>Gammaproteobacteria</taxon>
        <taxon>Enterobacterales</taxon>
        <taxon>Erwiniaceae</taxon>
        <taxon>Pantoea</taxon>
    </lineage>
</organism>
<sequence length="109" mass="12616">MAQPSPIICSWRANLMPPLIDVHVSNIDDWLSILPIVDIRGWNITRLWQLAEQKGQVIPLKTRAFIKYLVAQIQRSQKTLFSDEQSLALIRKKDGPERHSITFQKPSRN</sequence>
<geneLocation type="plasmid" evidence="1">
    <name>plasmindB</name>
</geneLocation>
<keyword evidence="1" id="KW-0614">Plasmid</keyword>
<evidence type="ECO:0000313" key="1">
    <source>
        <dbReference type="EMBL" id="XBV47477.1"/>
    </source>
</evidence>
<reference evidence="1" key="1">
    <citation type="submission" date="2024-06" db="EMBL/GenBank/DDBJ databases">
        <title>Multiomics insights into the TNT degradation mechanism by Pantoea sp. BJ2 isolated from an ammunition destruction site.</title>
        <authorList>
            <person name="Luo J."/>
        </authorList>
    </citation>
    <scope>NUCLEOTIDE SEQUENCE</scope>
    <source>
        <strain evidence="1">BJ2</strain>
        <plasmid evidence="1">plasmindB</plasmid>
    </source>
</reference>
<dbReference type="EMBL" id="CP158294">
    <property type="protein sequence ID" value="XBV47477.1"/>
    <property type="molecule type" value="Genomic_DNA"/>
</dbReference>
<dbReference type="AlphaFoldDB" id="A0AAU7U4C6"/>
<dbReference type="RefSeq" id="WP_350262503.1">
    <property type="nucleotide sequence ID" value="NZ_CP158294.1"/>
</dbReference>
<protein>
    <submittedName>
        <fullName evidence="1">Uncharacterized protein</fullName>
    </submittedName>
</protein>